<sequence length="166" mass="19396">MNLYILTGPELKSLRRNFGINQTRMAELIGTTRQTISYWERKVLPFTRYDMRYGRPNEMLQALGVDLQDFQTSPRARGDGVLQGWRDWEQERLDRENDRLHRKAQDIAARYRQPCGATTRKGQPCRLLSEPGKRRCKFHGGKSTGPRTPEGKARISEAQRKRWAAY</sequence>
<evidence type="ECO:0000259" key="2">
    <source>
        <dbReference type="PROSITE" id="PS50943"/>
    </source>
</evidence>
<dbReference type="Pfam" id="PF01381">
    <property type="entry name" value="HTH_3"/>
    <property type="match status" value="1"/>
</dbReference>
<feature type="region of interest" description="Disordered" evidence="1">
    <location>
        <begin position="114"/>
        <end position="166"/>
    </location>
</feature>
<dbReference type="InterPro" id="IPR001387">
    <property type="entry name" value="Cro/C1-type_HTH"/>
</dbReference>
<dbReference type="CDD" id="cd00093">
    <property type="entry name" value="HTH_XRE"/>
    <property type="match status" value="1"/>
</dbReference>
<name>A0A5A9YY89_9RHOB</name>
<gene>
    <name evidence="3" type="ORF">FLO80_19905</name>
</gene>
<dbReference type="InterPro" id="IPR010982">
    <property type="entry name" value="Lambda_DNA-bd_dom_sf"/>
</dbReference>
<dbReference type="RefSeq" id="WP_111369461.1">
    <property type="nucleotide sequence ID" value="NZ_VINQ01000024.1"/>
</dbReference>
<dbReference type="AlphaFoldDB" id="A0A5A9YY89"/>
<dbReference type="NCBIfam" id="NF041373">
    <property type="entry name" value="HGG_STG"/>
    <property type="match status" value="1"/>
</dbReference>
<dbReference type="GO" id="GO:0003677">
    <property type="term" value="F:DNA binding"/>
    <property type="evidence" value="ECO:0007669"/>
    <property type="project" value="InterPro"/>
</dbReference>
<dbReference type="InterPro" id="IPR047675">
    <property type="entry name" value="Putative_zinc-bd"/>
</dbReference>
<reference evidence="3 4" key="1">
    <citation type="submission" date="2019-07" db="EMBL/GenBank/DDBJ databases">
        <title>Aquicoccus porphyridii gen. nov., sp. nov., isolated from a small marine red alga, Porphyridium marinum.</title>
        <authorList>
            <person name="Liu L."/>
        </authorList>
    </citation>
    <scope>NUCLEOTIDE SEQUENCE [LARGE SCALE GENOMIC DNA]</scope>
    <source>
        <strain evidence="3 4">L1 8-17</strain>
    </source>
</reference>
<organism evidence="3 4">
    <name type="scientific">Aquicoccus porphyridii</name>
    <dbReference type="NCBI Taxonomy" id="1852029"/>
    <lineage>
        <taxon>Bacteria</taxon>
        <taxon>Pseudomonadati</taxon>
        <taxon>Pseudomonadota</taxon>
        <taxon>Alphaproteobacteria</taxon>
        <taxon>Rhodobacterales</taxon>
        <taxon>Paracoccaceae</taxon>
        <taxon>Aquicoccus</taxon>
    </lineage>
</organism>
<accession>A0A5A9YY89</accession>
<evidence type="ECO:0000313" key="3">
    <source>
        <dbReference type="EMBL" id="KAA0909832.1"/>
    </source>
</evidence>
<protein>
    <submittedName>
        <fullName evidence="3">Helix-turn-helix transcriptional regulator</fullName>
    </submittedName>
</protein>
<evidence type="ECO:0000313" key="4">
    <source>
        <dbReference type="Proteomes" id="UP000325291"/>
    </source>
</evidence>
<dbReference type="Gene3D" id="1.10.260.40">
    <property type="entry name" value="lambda repressor-like DNA-binding domains"/>
    <property type="match status" value="1"/>
</dbReference>
<dbReference type="PROSITE" id="PS50943">
    <property type="entry name" value="HTH_CROC1"/>
    <property type="match status" value="1"/>
</dbReference>
<comment type="caution">
    <text evidence="3">The sequence shown here is derived from an EMBL/GenBank/DDBJ whole genome shotgun (WGS) entry which is preliminary data.</text>
</comment>
<keyword evidence="4" id="KW-1185">Reference proteome</keyword>
<dbReference type="EMBL" id="VINQ01000024">
    <property type="protein sequence ID" value="KAA0909832.1"/>
    <property type="molecule type" value="Genomic_DNA"/>
</dbReference>
<evidence type="ECO:0000256" key="1">
    <source>
        <dbReference type="SAM" id="MobiDB-lite"/>
    </source>
</evidence>
<proteinExistence type="predicted"/>
<feature type="domain" description="HTH cro/C1-type" evidence="2">
    <location>
        <begin position="11"/>
        <end position="41"/>
    </location>
</feature>
<feature type="compositionally biased region" description="Basic and acidic residues" evidence="1">
    <location>
        <begin position="149"/>
        <end position="160"/>
    </location>
</feature>
<dbReference type="SUPFAM" id="SSF47413">
    <property type="entry name" value="lambda repressor-like DNA-binding domains"/>
    <property type="match status" value="1"/>
</dbReference>
<dbReference type="SMART" id="SM00530">
    <property type="entry name" value="HTH_XRE"/>
    <property type="match status" value="1"/>
</dbReference>
<dbReference type="Proteomes" id="UP000325291">
    <property type="component" value="Unassembled WGS sequence"/>
</dbReference>